<dbReference type="EMBL" id="BAABHC010000029">
    <property type="protein sequence ID" value="GAA4442994.1"/>
    <property type="molecule type" value="Genomic_DNA"/>
</dbReference>
<feature type="domain" description="SusD-like N-terminal" evidence="7">
    <location>
        <begin position="91"/>
        <end position="227"/>
    </location>
</feature>
<dbReference type="InterPro" id="IPR011990">
    <property type="entry name" value="TPR-like_helical_dom_sf"/>
</dbReference>
<organism evidence="8 9">
    <name type="scientific">Pontibacter saemangeumensis</name>
    <dbReference type="NCBI Taxonomy" id="1084525"/>
    <lineage>
        <taxon>Bacteria</taxon>
        <taxon>Pseudomonadati</taxon>
        <taxon>Bacteroidota</taxon>
        <taxon>Cytophagia</taxon>
        <taxon>Cytophagales</taxon>
        <taxon>Hymenobacteraceae</taxon>
        <taxon>Pontibacter</taxon>
    </lineage>
</organism>
<dbReference type="RefSeq" id="WP_345162311.1">
    <property type="nucleotide sequence ID" value="NZ_BAABHC010000029.1"/>
</dbReference>
<dbReference type="Pfam" id="PF14322">
    <property type="entry name" value="SusD-like_3"/>
    <property type="match status" value="1"/>
</dbReference>
<protein>
    <submittedName>
        <fullName evidence="8">RagB/SusD family nutrient uptake outer membrane protein</fullName>
    </submittedName>
</protein>
<proteinExistence type="inferred from homology"/>
<evidence type="ECO:0000256" key="5">
    <source>
        <dbReference type="ARBA" id="ARBA00023237"/>
    </source>
</evidence>
<evidence type="ECO:0000256" key="1">
    <source>
        <dbReference type="ARBA" id="ARBA00004442"/>
    </source>
</evidence>
<comment type="caution">
    <text evidence="8">The sequence shown here is derived from an EMBL/GenBank/DDBJ whole genome shotgun (WGS) entry which is preliminary data.</text>
</comment>
<dbReference type="PROSITE" id="PS51257">
    <property type="entry name" value="PROKAR_LIPOPROTEIN"/>
    <property type="match status" value="1"/>
</dbReference>
<comment type="similarity">
    <text evidence="2">Belongs to the SusD family.</text>
</comment>
<dbReference type="InterPro" id="IPR012944">
    <property type="entry name" value="SusD_RagB_dom"/>
</dbReference>
<evidence type="ECO:0000313" key="9">
    <source>
        <dbReference type="Proteomes" id="UP001500552"/>
    </source>
</evidence>
<comment type="subcellular location">
    <subcellularLocation>
        <location evidence="1">Cell outer membrane</location>
    </subcellularLocation>
</comment>
<dbReference type="CDD" id="cd08977">
    <property type="entry name" value="SusD"/>
    <property type="match status" value="1"/>
</dbReference>
<dbReference type="SUPFAM" id="SSF48452">
    <property type="entry name" value="TPR-like"/>
    <property type="match status" value="1"/>
</dbReference>
<evidence type="ECO:0000256" key="4">
    <source>
        <dbReference type="ARBA" id="ARBA00023136"/>
    </source>
</evidence>
<dbReference type="Pfam" id="PF07980">
    <property type="entry name" value="SusD_RagB"/>
    <property type="match status" value="1"/>
</dbReference>
<keyword evidence="4" id="KW-0472">Membrane</keyword>
<feature type="domain" description="RagB/SusD" evidence="6">
    <location>
        <begin position="363"/>
        <end position="505"/>
    </location>
</feature>
<dbReference type="Gene3D" id="1.25.40.390">
    <property type="match status" value="1"/>
</dbReference>
<evidence type="ECO:0000256" key="3">
    <source>
        <dbReference type="ARBA" id="ARBA00022729"/>
    </source>
</evidence>
<gene>
    <name evidence="8" type="ORF">GCM10023188_43370</name>
</gene>
<dbReference type="Proteomes" id="UP001500552">
    <property type="component" value="Unassembled WGS sequence"/>
</dbReference>
<evidence type="ECO:0000259" key="6">
    <source>
        <dbReference type="Pfam" id="PF07980"/>
    </source>
</evidence>
<accession>A0ABP8M418</accession>
<keyword evidence="5" id="KW-0998">Cell outer membrane</keyword>
<sequence>MKNILIKVKIIVLLSLVAGSCTDLDEEVFGRLSPDNYYQTEEEALSSVVGVYQSLSRVVDVGDAWRIAEFGTDEFFVPGRTSGGWFDEHNMEIMRHQVTPQNSAVSRAWGWYIFPTIGRANAVMQSLSDSPNAENLGSLIAETRALRAYAYFYAMDFWGNVPIFTEARVDPNNLPTTNSRAEVFDFVVSEMLAAAEELPSVNEVNSAEYYPRFTKEAIYAALATIYLNAEVYTGTPRWSEAVDMADKVINSGAYALEGKVGDVFLATNEENSQEIISSFSIDPTVNAGNNQFILYTQHALDKEKYGLPFTPANGYSTGPIALNRYEEQDERRELIAYGPQYYLNGAPLKDASGEQLVLVPIQDMTAAEDNEGYKVLKYSPVGVSWAGFNADNDFVLMRYADVLLIKAEALFRTGDVGTALTLVNQVRERSNASPLSTLTIADIEDERARELLWEGHRRRDMIRFGSYYTDTFGIKTGITEEWRNIYPIPTEQIVSNPNLKQNPNY</sequence>
<evidence type="ECO:0000256" key="2">
    <source>
        <dbReference type="ARBA" id="ARBA00006275"/>
    </source>
</evidence>
<name>A0ABP8M418_9BACT</name>
<evidence type="ECO:0000313" key="8">
    <source>
        <dbReference type="EMBL" id="GAA4442994.1"/>
    </source>
</evidence>
<reference evidence="9" key="1">
    <citation type="journal article" date="2019" name="Int. J. Syst. Evol. Microbiol.">
        <title>The Global Catalogue of Microorganisms (GCM) 10K type strain sequencing project: providing services to taxonomists for standard genome sequencing and annotation.</title>
        <authorList>
            <consortium name="The Broad Institute Genomics Platform"/>
            <consortium name="The Broad Institute Genome Sequencing Center for Infectious Disease"/>
            <person name="Wu L."/>
            <person name="Ma J."/>
        </authorList>
    </citation>
    <scope>NUCLEOTIDE SEQUENCE [LARGE SCALE GENOMIC DNA]</scope>
    <source>
        <strain evidence="9">JCM 17926</strain>
    </source>
</reference>
<dbReference type="InterPro" id="IPR033985">
    <property type="entry name" value="SusD-like_N"/>
</dbReference>
<keyword evidence="9" id="KW-1185">Reference proteome</keyword>
<keyword evidence="3" id="KW-0732">Signal</keyword>
<evidence type="ECO:0000259" key="7">
    <source>
        <dbReference type="Pfam" id="PF14322"/>
    </source>
</evidence>